<dbReference type="EMBL" id="WNKS01000001">
    <property type="protein sequence ID" value="MTV29665.1"/>
    <property type="molecule type" value="Genomic_DNA"/>
</dbReference>
<reference evidence="2 3" key="1">
    <citation type="submission" date="2019-11" db="EMBL/GenBank/DDBJ databases">
        <title>Whole-genome sequence of a Rhodoblastus acidophilus DSM 142.</title>
        <authorList>
            <person name="Kyndt J.A."/>
            <person name="Meyer T.E."/>
        </authorList>
    </citation>
    <scope>NUCLEOTIDE SEQUENCE [LARGE SCALE GENOMIC DNA]</scope>
    <source>
        <strain evidence="2 3">DSM 142</strain>
    </source>
</reference>
<dbReference type="Proteomes" id="UP000439113">
    <property type="component" value="Unassembled WGS sequence"/>
</dbReference>
<feature type="chain" id="PRO_5027118236" description="CreA protein" evidence="1">
    <location>
        <begin position="20"/>
        <end position="80"/>
    </location>
</feature>
<comment type="caution">
    <text evidence="2">The sequence shown here is derived from an EMBL/GenBank/DDBJ whole genome shotgun (WGS) entry which is preliminary data.</text>
</comment>
<evidence type="ECO:0000256" key="1">
    <source>
        <dbReference type="SAM" id="SignalP"/>
    </source>
</evidence>
<accession>A0A6N8DJI2</accession>
<evidence type="ECO:0000313" key="3">
    <source>
        <dbReference type="Proteomes" id="UP000439113"/>
    </source>
</evidence>
<dbReference type="AlphaFoldDB" id="A0A6N8DJI2"/>
<feature type="signal peptide" evidence="1">
    <location>
        <begin position="1"/>
        <end position="19"/>
    </location>
</feature>
<organism evidence="2 3">
    <name type="scientific">Rhodoblastus acidophilus</name>
    <name type="common">Rhodopseudomonas acidophila</name>
    <dbReference type="NCBI Taxonomy" id="1074"/>
    <lineage>
        <taxon>Bacteria</taxon>
        <taxon>Pseudomonadati</taxon>
        <taxon>Pseudomonadota</taxon>
        <taxon>Alphaproteobacteria</taxon>
        <taxon>Hyphomicrobiales</taxon>
        <taxon>Rhodoblastaceae</taxon>
        <taxon>Rhodoblastus</taxon>
    </lineage>
</organism>
<proteinExistence type="predicted"/>
<evidence type="ECO:0000313" key="2">
    <source>
        <dbReference type="EMBL" id="MTV29665.1"/>
    </source>
</evidence>
<evidence type="ECO:0008006" key="4">
    <source>
        <dbReference type="Google" id="ProtNLM"/>
    </source>
</evidence>
<protein>
    <recommendedName>
        <fullName evidence="4">CreA protein</fullName>
    </recommendedName>
</protein>
<dbReference type="RefSeq" id="WP_155444318.1">
    <property type="nucleotide sequence ID" value="NZ_JAOQNR010000001.1"/>
</dbReference>
<sequence>MPFLLSILVLVCGASAASAQDAVSPTVQHLLNQEFGVVGTFPSPSGVGVFLQKKDQLFLCLVTETPNSKTVSTSYCKPVE</sequence>
<name>A0A6N8DJI2_RHOAC</name>
<gene>
    <name evidence="2" type="ORF">GJ654_01510</name>
</gene>
<keyword evidence="1" id="KW-0732">Signal</keyword>